<sequence length="247" mass="27394">MAGSTLLSADDKAKVKKAIPTSSSSNKIITAAVARVYTARPNSGWNYSGATGALVFVADKNRGGLWFRVVDLTSHNGVIWEHELPNEIEYNQDKPFFHSWAGDDAQVAFVFPSEGEALDFYKKVANRSKYATKAKEKDNGGSDKKEKQSLGKRIKGRIDKAMISGPSSFRHVAHMGYDTKEGFSSSGVDKTWQVLLEQLSMKGVSEKEIKKNEAFIKDYVEKQGGIENRKQDLGDSDEEEESDGEWD</sequence>
<reference evidence="8 9" key="1">
    <citation type="submission" date="2018-11" db="EMBL/GenBank/DDBJ databases">
        <title>Genome sequence of Apiotrichum porosum DSM 27194.</title>
        <authorList>
            <person name="Aliyu H."/>
            <person name="Gorte O."/>
            <person name="Ochsenreither K."/>
        </authorList>
    </citation>
    <scope>NUCLEOTIDE SEQUENCE [LARGE SCALE GENOMIC DNA]</scope>
    <source>
        <strain evidence="8 9">DSM 27194</strain>
    </source>
</reference>
<dbReference type="EMBL" id="RSCE01000009">
    <property type="protein sequence ID" value="RSH79746.1"/>
    <property type="molecule type" value="Genomic_DNA"/>
</dbReference>
<dbReference type="PROSITE" id="PS50229">
    <property type="entry name" value="WH1"/>
    <property type="match status" value="1"/>
</dbReference>
<dbReference type="PROSITE" id="PS50108">
    <property type="entry name" value="CRIB"/>
    <property type="match status" value="1"/>
</dbReference>
<feature type="compositionally biased region" description="Acidic residues" evidence="5">
    <location>
        <begin position="234"/>
        <end position="247"/>
    </location>
</feature>
<dbReference type="Pfam" id="PF00786">
    <property type="entry name" value="PBD"/>
    <property type="match status" value="1"/>
</dbReference>
<comment type="subcellular location">
    <subcellularLocation>
        <location evidence="1">Cytoplasm</location>
        <location evidence="1">Cytoskeleton</location>
    </subcellularLocation>
</comment>
<feature type="compositionally biased region" description="Basic and acidic residues" evidence="5">
    <location>
        <begin position="133"/>
        <end position="149"/>
    </location>
</feature>
<evidence type="ECO:0000256" key="3">
    <source>
        <dbReference type="ARBA" id="ARBA00022553"/>
    </source>
</evidence>
<dbReference type="InterPro" id="IPR033927">
    <property type="entry name" value="WASPfam_EVH1"/>
</dbReference>
<feature type="region of interest" description="Disordered" evidence="5">
    <location>
        <begin position="131"/>
        <end position="151"/>
    </location>
</feature>
<organism evidence="8 9">
    <name type="scientific">Apiotrichum porosum</name>
    <dbReference type="NCBI Taxonomy" id="105984"/>
    <lineage>
        <taxon>Eukaryota</taxon>
        <taxon>Fungi</taxon>
        <taxon>Dikarya</taxon>
        <taxon>Basidiomycota</taxon>
        <taxon>Agaricomycotina</taxon>
        <taxon>Tremellomycetes</taxon>
        <taxon>Trichosporonales</taxon>
        <taxon>Trichosporonaceae</taxon>
        <taxon>Apiotrichum</taxon>
    </lineage>
</organism>
<dbReference type="GO" id="GO:0005856">
    <property type="term" value="C:cytoskeleton"/>
    <property type="evidence" value="ECO:0007669"/>
    <property type="project" value="UniProtKB-SubCell"/>
</dbReference>
<dbReference type="AlphaFoldDB" id="A0A427XLK7"/>
<dbReference type="InterPro" id="IPR011993">
    <property type="entry name" value="PH-like_dom_sf"/>
</dbReference>
<dbReference type="InterPro" id="IPR000697">
    <property type="entry name" value="WH1/EVH1_dom"/>
</dbReference>
<evidence type="ECO:0000256" key="5">
    <source>
        <dbReference type="SAM" id="MobiDB-lite"/>
    </source>
</evidence>
<keyword evidence="3" id="KW-0597">Phosphoprotein</keyword>
<evidence type="ECO:0000259" key="7">
    <source>
        <dbReference type="PROSITE" id="PS50229"/>
    </source>
</evidence>
<accession>A0A427XLK7</accession>
<protein>
    <submittedName>
        <fullName evidence="8">Wiskott-Aldrich syndrome protein 1</fullName>
    </submittedName>
</protein>
<dbReference type="InterPro" id="IPR036936">
    <property type="entry name" value="CRIB_dom_sf"/>
</dbReference>
<proteinExistence type="predicted"/>
<evidence type="ECO:0000256" key="4">
    <source>
        <dbReference type="ARBA" id="ARBA00023212"/>
    </source>
</evidence>
<dbReference type="Pfam" id="PF00568">
    <property type="entry name" value="WH1"/>
    <property type="match status" value="1"/>
</dbReference>
<feature type="region of interest" description="Disordered" evidence="5">
    <location>
        <begin position="226"/>
        <end position="247"/>
    </location>
</feature>
<dbReference type="SMART" id="SM00285">
    <property type="entry name" value="PBD"/>
    <property type="match status" value="1"/>
</dbReference>
<comment type="caution">
    <text evidence="8">The sequence shown here is derived from an EMBL/GenBank/DDBJ whole genome shotgun (WGS) entry which is preliminary data.</text>
</comment>
<keyword evidence="9" id="KW-1185">Reference proteome</keyword>
<dbReference type="Proteomes" id="UP000279236">
    <property type="component" value="Unassembled WGS sequence"/>
</dbReference>
<dbReference type="Gene3D" id="3.90.810.10">
    <property type="entry name" value="CRIB domain"/>
    <property type="match status" value="1"/>
</dbReference>
<dbReference type="Gene3D" id="2.30.29.30">
    <property type="entry name" value="Pleckstrin-homology domain (PH domain)/Phosphotyrosine-binding domain (PTB)"/>
    <property type="match status" value="1"/>
</dbReference>
<dbReference type="STRING" id="105984.A0A427XLK7"/>
<dbReference type="FunFam" id="3.90.810.10:FF:000010">
    <property type="entry name" value="Related to Neural Wiskott-Aldrich syndrome protein"/>
    <property type="match status" value="1"/>
</dbReference>
<feature type="domain" description="CRIB" evidence="6">
    <location>
        <begin position="163"/>
        <end position="176"/>
    </location>
</feature>
<dbReference type="InterPro" id="IPR000095">
    <property type="entry name" value="CRIB_dom"/>
</dbReference>
<dbReference type="SUPFAM" id="SSF50729">
    <property type="entry name" value="PH domain-like"/>
    <property type="match status" value="1"/>
</dbReference>
<keyword evidence="2" id="KW-0963">Cytoplasm</keyword>
<dbReference type="RefSeq" id="XP_028474855.1">
    <property type="nucleotide sequence ID" value="XM_028624687.1"/>
</dbReference>
<evidence type="ECO:0000259" key="6">
    <source>
        <dbReference type="PROSITE" id="PS50108"/>
    </source>
</evidence>
<dbReference type="GeneID" id="39593945"/>
<gene>
    <name evidence="8" type="primary">WSP1</name>
    <name evidence="8" type="ORF">EHS24_009402</name>
</gene>
<keyword evidence="4" id="KW-0206">Cytoskeleton</keyword>
<name>A0A427XLK7_9TREE</name>
<evidence type="ECO:0000256" key="2">
    <source>
        <dbReference type="ARBA" id="ARBA00022490"/>
    </source>
</evidence>
<dbReference type="CDD" id="cd00132">
    <property type="entry name" value="CRIB"/>
    <property type="match status" value="1"/>
</dbReference>
<dbReference type="GO" id="GO:0007015">
    <property type="term" value="P:actin filament organization"/>
    <property type="evidence" value="ECO:0007669"/>
    <property type="project" value="InterPro"/>
</dbReference>
<dbReference type="OrthoDB" id="8963340at2759"/>
<dbReference type="CDD" id="cd01205">
    <property type="entry name" value="EVH1_WASP-like"/>
    <property type="match status" value="1"/>
</dbReference>
<evidence type="ECO:0000313" key="9">
    <source>
        <dbReference type="Proteomes" id="UP000279236"/>
    </source>
</evidence>
<dbReference type="SUPFAM" id="SSF47912">
    <property type="entry name" value="Wiscott-Aldrich syndrome protein, WASP, C-terminal domain"/>
    <property type="match status" value="1"/>
</dbReference>
<dbReference type="InterPro" id="IPR011026">
    <property type="entry name" value="WAS_C"/>
</dbReference>
<dbReference type="SMART" id="SM00461">
    <property type="entry name" value="WH1"/>
    <property type="match status" value="1"/>
</dbReference>
<evidence type="ECO:0000256" key="1">
    <source>
        <dbReference type="ARBA" id="ARBA00004245"/>
    </source>
</evidence>
<evidence type="ECO:0000313" key="8">
    <source>
        <dbReference type="EMBL" id="RSH79746.1"/>
    </source>
</evidence>
<feature type="domain" description="WH1" evidence="7">
    <location>
        <begin position="21"/>
        <end position="131"/>
    </location>
</feature>